<evidence type="ECO:0000313" key="2">
    <source>
        <dbReference type="EMBL" id="QOD57290.1"/>
    </source>
</evidence>
<dbReference type="SUPFAM" id="SSF101744">
    <property type="entry name" value="Rof/RNase P subunit-like"/>
    <property type="match status" value="1"/>
</dbReference>
<dbReference type="InterPro" id="IPR038626">
    <property type="entry name" value="Rof-like_sf"/>
</dbReference>
<evidence type="ECO:0000313" key="1">
    <source>
        <dbReference type="EMBL" id="BAX53683.1"/>
    </source>
</evidence>
<reference evidence="3" key="2">
    <citation type="submission" date="2017-05" db="EMBL/GenBank/DDBJ databases">
        <title>Whole genome sequence of fish pathogenic bacteria, Photobacterium damselae subsp. piscicida, strain 91-197, isolated from hybrid striped bass (Morone sp.) in USA.</title>
        <authorList>
            <person name="Teru Y."/>
            <person name="Hikima J."/>
            <person name="Kono T."/>
            <person name="Sakai M."/>
            <person name="Takano T."/>
            <person name="Hawke J.P."/>
            <person name="Takeyama H."/>
            <person name="Aoki T."/>
        </authorList>
    </citation>
    <scope>NUCLEOTIDE SEQUENCE [LARGE SCALE GENOMIC DNA]</scope>
    <source>
        <strain evidence="3">91-197</strain>
    </source>
</reference>
<reference evidence="2 4" key="3">
    <citation type="submission" date="2020-09" db="EMBL/GenBank/DDBJ databases">
        <title>Complete, closed and curated genome sequences of Photobacterium damselae subsp. piscicida isolates from Australia indicate localised evolution and additional plasmid-borne pathogenicity mechanisms.</title>
        <authorList>
            <person name="Baseggio L."/>
            <person name="Silayeva O."/>
            <person name="Buller N."/>
            <person name="Landos M."/>
            <person name="Engelstaedter J."/>
            <person name="Barnes A.C."/>
        </authorList>
    </citation>
    <scope>NUCLEOTIDE SEQUENCE [LARGE SCALE GENOMIC DNA]</scope>
    <source>
        <strain evidence="2 4">AS-16-0540-1</strain>
    </source>
</reference>
<dbReference type="Proteomes" id="UP000218676">
    <property type="component" value="Chromosome 1"/>
</dbReference>
<organism evidence="2 4">
    <name type="scientific">Photobacterium damsela subsp. piscicida</name>
    <name type="common">Pasteurella piscicida</name>
    <dbReference type="NCBI Taxonomy" id="38294"/>
    <lineage>
        <taxon>Bacteria</taxon>
        <taxon>Pseudomonadati</taxon>
        <taxon>Pseudomonadota</taxon>
        <taxon>Gammaproteobacteria</taxon>
        <taxon>Vibrionales</taxon>
        <taxon>Vibrionaceae</taxon>
        <taxon>Photobacterium</taxon>
    </lineage>
</organism>
<dbReference type="EMBL" id="AP018045">
    <property type="protein sequence ID" value="BAX53683.1"/>
    <property type="molecule type" value="Genomic_DNA"/>
</dbReference>
<name>A0A1V1V4T0_PHODP</name>
<dbReference type="InterPro" id="IPR023534">
    <property type="entry name" value="Rof/RNase_P-like"/>
</dbReference>
<evidence type="ECO:0000313" key="3">
    <source>
        <dbReference type="Proteomes" id="UP000218676"/>
    </source>
</evidence>
<reference evidence="1" key="1">
    <citation type="journal article" date="2017" name="Genome Announc.">
        <title>Whole-Genome Sequence of Photobacterium damselae subsp. piscicida Strain 91-197, Isolated from Hybrid Striped Bass (Morone sp.) in the United States.</title>
        <authorList>
            <person name="Teru Y."/>
            <person name="Hikima J."/>
            <person name="Kono T."/>
            <person name="Sakai M."/>
            <person name="Takano T."/>
            <person name="Hawke J.P."/>
            <person name="Takeyama H."/>
            <person name="Aoki T."/>
        </authorList>
    </citation>
    <scope>NUCLEOTIDE SEQUENCE</scope>
    <source>
        <strain evidence="1">91-197</strain>
    </source>
</reference>
<dbReference type="InterPro" id="IPR009778">
    <property type="entry name" value="ROF"/>
</dbReference>
<sequence>MKEYQPIACQRYDYIEIACMHHYQLTVELLDGTVIQGQAIDTKIENKQEFLLLDVLSKKEDSIIQVRLDHIHQLTVTTPNPQFTHVTIVEKNE</sequence>
<dbReference type="AlphaFoldDB" id="A0A1V1V4T0"/>
<accession>A0A1V1V4T0</accession>
<dbReference type="RefSeq" id="WP_086957077.1">
    <property type="nucleotide sequence ID" value="NZ_AP018045.1"/>
</dbReference>
<dbReference type="EMBL" id="CP061854">
    <property type="protein sequence ID" value="QOD57290.1"/>
    <property type="molecule type" value="Genomic_DNA"/>
</dbReference>
<dbReference type="Pfam" id="PF07073">
    <property type="entry name" value="ROF"/>
    <property type="match status" value="1"/>
</dbReference>
<dbReference type="Gene3D" id="2.30.30.400">
    <property type="entry name" value="Rof-like"/>
    <property type="match status" value="1"/>
</dbReference>
<protein>
    <submittedName>
        <fullName evidence="2">Rho-binding antiterminator</fullName>
    </submittedName>
</protein>
<gene>
    <name evidence="2" type="ORF">IC627_04755</name>
    <name evidence="1" type="ORF">PDPUS_1_02309</name>
</gene>
<dbReference type="Proteomes" id="UP000516656">
    <property type="component" value="Chromosome 1"/>
</dbReference>
<evidence type="ECO:0000313" key="4">
    <source>
        <dbReference type="Proteomes" id="UP000516656"/>
    </source>
</evidence>
<proteinExistence type="predicted"/>